<dbReference type="SUPFAM" id="SSF52172">
    <property type="entry name" value="CheY-like"/>
    <property type="match status" value="1"/>
</dbReference>
<keyword evidence="1" id="KW-0597">Phosphoprotein</keyword>
<dbReference type="InterPro" id="IPR001789">
    <property type="entry name" value="Sig_transdc_resp-reg_receiver"/>
</dbReference>
<dbReference type="GO" id="GO:0003677">
    <property type="term" value="F:DNA binding"/>
    <property type="evidence" value="ECO:0007669"/>
    <property type="project" value="InterPro"/>
</dbReference>
<dbReference type="GO" id="GO:0000160">
    <property type="term" value="P:phosphorelay signal transduction system"/>
    <property type="evidence" value="ECO:0007669"/>
    <property type="project" value="InterPro"/>
</dbReference>
<evidence type="ECO:0000259" key="3">
    <source>
        <dbReference type="PROSITE" id="PS50930"/>
    </source>
</evidence>
<accession>A0A327WRH0</accession>
<evidence type="ECO:0000313" key="4">
    <source>
        <dbReference type="EMBL" id="RAJ94243.1"/>
    </source>
</evidence>
<keyword evidence="5" id="KW-1185">Reference proteome</keyword>
<organism evidence="4 5">
    <name type="scientific">Larkinella arboricola</name>
    <dbReference type="NCBI Taxonomy" id="643671"/>
    <lineage>
        <taxon>Bacteria</taxon>
        <taxon>Pseudomonadati</taxon>
        <taxon>Bacteroidota</taxon>
        <taxon>Cytophagia</taxon>
        <taxon>Cytophagales</taxon>
        <taxon>Spirosomataceae</taxon>
        <taxon>Larkinella</taxon>
    </lineage>
</organism>
<evidence type="ECO:0000313" key="5">
    <source>
        <dbReference type="Proteomes" id="UP000248790"/>
    </source>
</evidence>
<evidence type="ECO:0000259" key="2">
    <source>
        <dbReference type="PROSITE" id="PS50110"/>
    </source>
</evidence>
<dbReference type="Proteomes" id="UP000248790">
    <property type="component" value="Unassembled WGS sequence"/>
</dbReference>
<dbReference type="InterPro" id="IPR007492">
    <property type="entry name" value="LytTR_DNA-bd_dom"/>
</dbReference>
<name>A0A327WRH0_LARAB</name>
<dbReference type="PROSITE" id="PS50110">
    <property type="entry name" value="RESPONSE_REGULATORY"/>
    <property type="match status" value="1"/>
</dbReference>
<dbReference type="Gene3D" id="2.40.50.1020">
    <property type="entry name" value="LytTr DNA-binding domain"/>
    <property type="match status" value="1"/>
</dbReference>
<evidence type="ECO:0000256" key="1">
    <source>
        <dbReference type="PROSITE-ProRule" id="PRU00169"/>
    </source>
</evidence>
<reference evidence="4 5" key="1">
    <citation type="submission" date="2018-06" db="EMBL/GenBank/DDBJ databases">
        <title>Genomic Encyclopedia of Archaeal and Bacterial Type Strains, Phase II (KMG-II): from individual species to whole genera.</title>
        <authorList>
            <person name="Goeker M."/>
        </authorList>
    </citation>
    <scope>NUCLEOTIDE SEQUENCE [LARGE SCALE GENOMIC DNA]</scope>
    <source>
        <strain evidence="4 5">DSM 21851</strain>
    </source>
</reference>
<dbReference type="EMBL" id="QLMC01000005">
    <property type="protein sequence ID" value="RAJ94243.1"/>
    <property type="molecule type" value="Genomic_DNA"/>
</dbReference>
<feature type="domain" description="Response regulatory" evidence="2">
    <location>
        <begin position="133"/>
        <end position="255"/>
    </location>
</feature>
<dbReference type="PROSITE" id="PS50930">
    <property type="entry name" value="HTH_LYTTR"/>
    <property type="match status" value="1"/>
</dbReference>
<sequence>MSCILDSIRQPLQIVYLQGASNYTWIHYRDGQKLLLSKPLLYFETALPNFLRVHKTALVNPRYIQDVTAPPRRKMPGHIHLTNGITLPVGRRRWHPLLQDIHQAVQLSDEGRTTFYTHPATRAESTQPVARQRLYVAMANEIKAGLVRQLIEDHWPEWGIHVFNSGSGLLKTLAASEETSLPGMILLDAGPQPARSLSVLETIKNAGKLKRIPTLLMAESDHGDLVEQGYAVGANSVILHPTHPSHFVQALERVCRYWLRMVSAPRFAGCLN</sequence>
<proteinExistence type="predicted"/>
<dbReference type="Gene3D" id="3.40.50.2300">
    <property type="match status" value="1"/>
</dbReference>
<feature type="domain" description="HTH LytTR-type" evidence="3">
    <location>
        <begin position="1"/>
        <end position="103"/>
    </location>
</feature>
<feature type="modified residue" description="4-aspartylphosphate" evidence="1">
    <location>
        <position position="188"/>
    </location>
</feature>
<dbReference type="OrthoDB" id="935481at2"/>
<dbReference type="SMART" id="SM00850">
    <property type="entry name" value="LytTR"/>
    <property type="match status" value="1"/>
</dbReference>
<dbReference type="Pfam" id="PF04397">
    <property type="entry name" value="LytTR"/>
    <property type="match status" value="1"/>
</dbReference>
<comment type="caution">
    <text evidence="4">The sequence shown here is derived from an EMBL/GenBank/DDBJ whole genome shotgun (WGS) entry which is preliminary data.</text>
</comment>
<gene>
    <name evidence="4" type="ORF">LX87_04128</name>
</gene>
<dbReference type="AlphaFoldDB" id="A0A327WRH0"/>
<protein>
    <submittedName>
        <fullName evidence="4">LytTR family two component transcriptional regulator</fullName>
    </submittedName>
</protein>
<dbReference type="RefSeq" id="WP_111630148.1">
    <property type="nucleotide sequence ID" value="NZ_QLMC01000005.1"/>
</dbReference>
<dbReference type="InterPro" id="IPR011006">
    <property type="entry name" value="CheY-like_superfamily"/>
</dbReference>